<evidence type="ECO:0000313" key="2">
    <source>
        <dbReference type="EMBL" id="MBH5335781.1"/>
    </source>
</evidence>
<keyword evidence="3" id="KW-1185">Reference proteome</keyword>
<organism evidence="2 3">
    <name type="scientific">Streptomyces pactum</name>
    <dbReference type="NCBI Taxonomy" id="68249"/>
    <lineage>
        <taxon>Bacteria</taxon>
        <taxon>Bacillati</taxon>
        <taxon>Actinomycetota</taxon>
        <taxon>Actinomycetes</taxon>
        <taxon>Kitasatosporales</taxon>
        <taxon>Streptomycetaceae</taxon>
        <taxon>Streptomyces</taxon>
    </lineage>
</organism>
<dbReference type="Proteomes" id="UP000807371">
    <property type="component" value="Unassembled WGS sequence"/>
</dbReference>
<proteinExistence type="predicted"/>
<accession>A0ABS0NKQ8</accession>
<comment type="caution">
    <text evidence="2">The sequence shown here is derived from an EMBL/GenBank/DDBJ whole genome shotgun (WGS) entry which is preliminary data.</text>
</comment>
<gene>
    <name evidence="2" type="ORF">IHE55_13640</name>
</gene>
<feature type="region of interest" description="Disordered" evidence="1">
    <location>
        <begin position="1"/>
        <end position="64"/>
    </location>
</feature>
<sequence>MGWTHDFRDAPRERSSETTANAARGSLVGAPPGRVGEVAPSVSERRGPGHPPRSDHDPQIGIPRILRRRARWMSARLRHPRSR</sequence>
<reference evidence="2 3" key="1">
    <citation type="submission" date="2020-09" db="EMBL/GenBank/DDBJ databases">
        <title>Biosynthesis of the nuclear factor of activated T cells inhibitor NFAT-133 and its congeners in Streptomyces pactum.</title>
        <authorList>
            <person name="Zhou W."/>
            <person name="Posri P."/>
            <person name="Abugrain M.E."/>
            <person name="Weisberg A.J."/>
            <person name="Chang J.H."/>
            <person name="Mahmud T."/>
        </authorList>
    </citation>
    <scope>NUCLEOTIDE SEQUENCE [LARGE SCALE GENOMIC DNA]</scope>
    <source>
        <strain evidence="2 3">ATCC 27456</strain>
    </source>
</reference>
<feature type="compositionally biased region" description="Basic and acidic residues" evidence="1">
    <location>
        <begin position="43"/>
        <end position="58"/>
    </location>
</feature>
<feature type="compositionally biased region" description="Basic and acidic residues" evidence="1">
    <location>
        <begin position="1"/>
        <end position="16"/>
    </location>
</feature>
<evidence type="ECO:0000256" key="1">
    <source>
        <dbReference type="SAM" id="MobiDB-lite"/>
    </source>
</evidence>
<dbReference type="RefSeq" id="WP_197989283.1">
    <property type="nucleotide sequence ID" value="NZ_JACYXC010000001.1"/>
</dbReference>
<dbReference type="EMBL" id="JACYXC010000001">
    <property type="protein sequence ID" value="MBH5335781.1"/>
    <property type="molecule type" value="Genomic_DNA"/>
</dbReference>
<evidence type="ECO:0000313" key="3">
    <source>
        <dbReference type="Proteomes" id="UP000807371"/>
    </source>
</evidence>
<protein>
    <submittedName>
        <fullName evidence="2">Uncharacterized protein</fullName>
    </submittedName>
</protein>
<name>A0ABS0NKQ8_9ACTN</name>